<proteinExistence type="predicted"/>
<evidence type="ECO:0000313" key="3">
    <source>
        <dbReference type="Proteomes" id="UP001179952"/>
    </source>
</evidence>
<feature type="region of interest" description="Disordered" evidence="1">
    <location>
        <begin position="66"/>
        <end position="101"/>
    </location>
</feature>
<reference evidence="2" key="2">
    <citation type="submission" date="2023-06" db="EMBL/GenBank/DDBJ databases">
        <authorList>
            <person name="Ma L."/>
            <person name="Liu K.-W."/>
            <person name="Li Z."/>
            <person name="Hsiao Y.-Y."/>
            <person name="Qi Y."/>
            <person name="Fu T."/>
            <person name="Tang G."/>
            <person name="Zhang D."/>
            <person name="Sun W.-H."/>
            <person name="Liu D.-K."/>
            <person name="Li Y."/>
            <person name="Chen G.-Z."/>
            <person name="Liu X.-D."/>
            <person name="Liao X.-Y."/>
            <person name="Jiang Y.-T."/>
            <person name="Yu X."/>
            <person name="Hao Y."/>
            <person name="Huang J."/>
            <person name="Zhao X.-W."/>
            <person name="Ke S."/>
            <person name="Chen Y.-Y."/>
            <person name="Wu W.-L."/>
            <person name="Hsu J.-L."/>
            <person name="Lin Y.-F."/>
            <person name="Huang M.-D."/>
            <person name="Li C.-Y."/>
            <person name="Huang L."/>
            <person name="Wang Z.-W."/>
            <person name="Zhao X."/>
            <person name="Zhong W.-Y."/>
            <person name="Peng D.-H."/>
            <person name="Ahmad S."/>
            <person name="Lan S."/>
            <person name="Zhang J.-S."/>
            <person name="Tsai W.-C."/>
            <person name="Van De Peer Y."/>
            <person name="Liu Z.-J."/>
        </authorList>
    </citation>
    <scope>NUCLEOTIDE SEQUENCE</scope>
    <source>
        <strain evidence="2">SCP</strain>
        <tissue evidence="2">Leaves</tissue>
    </source>
</reference>
<keyword evidence="3" id="KW-1185">Reference proteome</keyword>
<reference evidence="2" key="1">
    <citation type="journal article" date="2023" name="Nat. Commun.">
        <title>Diploid and tetraploid genomes of Acorus and the evolution of monocots.</title>
        <authorList>
            <person name="Ma L."/>
            <person name="Liu K.W."/>
            <person name="Li Z."/>
            <person name="Hsiao Y.Y."/>
            <person name="Qi Y."/>
            <person name="Fu T."/>
            <person name="Tang G.D."/>
            <person name="Zhang D."/>
            <person name="Sun W.H."/>
            <person name="Liu D.K."/>
            <person name="Li Y."/>
            <person name="Chen G.Z."/>
            <person name="Liu X.D."/>
            <person name="Liao X.Y."/>
            <person name="Jiang Y.T."/>
            <person name="Yu X."/>
            <person name="Hao Y."/>
            <person name="Huang J."/>
            <person name="Zhao X.W."/>
            <person name="Ke S."/>
            <person name="Chen Y.Y."/>
            <person name="Wu W.L."/>
            <person name="Hsu J.L."/>
            <person name="Lin Y.F."/>
            <person name="Huang M.D."/>
            <person name="Li C.Y."/>
            <person name="Huang L."/>
            <person name="Wang Z.W."/>
            <person name="Zhao X."/>
            <person name="Zhong W.Y."/>
            <person name="Peng D.H."/>
            <person name="Ahmad S."/>
            <person name="Lan S."/>
            <person name="Zhang J.S."/>
            <person name="Tsai W.C."/>
            <person name="Van de Peer Y."/>
            <person name="Liu Z.J."/>
        </authorList>
    </citation>
    <scope>NUCLEOTIDE SEQUENCE</scope>
    <source>
        <strain evidence="2">SCP</strain>
    </source>
</reference>
<organism evidence="2 3">
    <name type="scientific">Acorus gramineus</name>
    <name type="common">Dwarf sweet flag</name>
    <dbReference type="NCBI Taxonomy" id="55184"/>
    <lineage>
        <taxon>Eukaryota</taxon>
        <taxon>Viridiplantae</taxon>
        <taxon>Streptophyta</taxon>
        <taxon>Embryophyta</taxon>
        <taxon>Tracheophyta</taxon>
        <taxon>Spermatophyta</taxon>
        <taxon>Magnoliopsida</taxon>
        <taxon>Liliopsida</taxon>
        <taxon>Acoraceae</taxon>
        <taxon>Acorus</taxon>
    </lineage>
</organism>
<protein>
    <submittedName>
        <fullName evidence="2">Uncharacterized protein</fullName>
    </submittedName>
</protein>
<name>A0AAV9ASQ9_ACOGR</name>
<evidence type="ECO:0000256" key="1">
    <source>
        <dbReference type="SAM" id="MobiDB-lite"/>
    </source>
</evidence>
<feature type="compositionally biased region" description="Basic and acidic residues" evidence="1">
    <location>
        <begin position="85"/>
        <end position="101"/>
    </location>
</feature>
<sequence>MAHPYWSSERYVRLFMGNSHKVKWKEEMLSLVKDDRNESLSAAKKEYRGAILSDSLRKAHPYLQRVPKTYKHEKIKPPLSGHKPSNKEKPGMRVEEISTQS</sequence>
<dbReference type="EMBL" id="JAUJYN010000007">
    <property type="protein sequence ID" value="KAK1267404.1"/>
    <property type="molecule type" value="Genomic_DNA"/>
</dbReference>
<comment type="caution">
    <text evidence="2">The sequence shown here is derived from an EMBL/GenBank/DDBJ whole genome shotgun (WGS) entry which is preliminary data.</text>
</comment>
<gene>
    <name evidence="2" type="ORF">QJS04_geneDACA024400</name>
</gene>
<accession>A0AAV9ASQ9</accession>
<dbReference type="AlphaFoldDB" id="A0AAV9ASQ9"/>
<evidence type="ECO:0000313" key="2">
    <source>
        <dbReference type="EMBL" id="KAK1267404.1"/>
    </source>
</evidence>
<dbReference type="Proteomes" id="UP001179952">
    <property type="component" value="Unassembled WGS sequence"/>
</dbReference>